<dbReference type="Proteomes" id="UP000027866">
    <property type="component" value="Unassembled WGS sequence"/>
</dbReference>
<feature type="chain" id="PRO_5001699180" evidence="2">
    <location>
        <begin position="40"/>
        <end position="184"/>
    </location>
</feature>
<feature type="repeat" description="TPR" evidence="1">
    <location>
        <begin position="48"/>
        <end position="81"/>
    </location>
</feature>
<dbReference type="Gene3D" id="1.25.40.10">
    <property type="entry name" value="Tetratricopeptide repeat domain"/>
    <property type="match status" value="1"/>
</dbReference>
<dbReference type="InterPro" id="IPR019734">
    <property type="entry name" value="TPR_rpt"/>
</dbReference>
<evidence type="ECO:0000256" key="2">
    <source>
        <dbReference type="SAM" id="SignalP"/>
    </source>
</evidence>
<keyword evidence="2" id="KW-0732">Signal</keyword>
<feature type="repeat" description="TPR" evidence="1">
    <location>
        <begin position="82"/>
        <end position="115"/>
    </location>
</feature>
<reference evidence="3 4" key="1">
    <citation type="submission" date="2014-04" db="EMBL/GenBank/DDBJ databases">
        <title>A comprehensive comparison of genomes of Erythrobacter spp. Strains.</title>
        <authorList>
            <person name="Zheng Q."/>
        </authorList>
    </citation>
    <scope>NUCLEOTIDE SEQUENCE [LARGE SCALE GENOMIC DNA]</scope>
    <source>
        <strain evidence="3 4">DSM 8509</strain>
    </source>
</reference>
<dbReference type="PROSITE" id="PS50005">
    <property type="entry name" value="TPR"/>
    <property type="match status" value="2"/>
</dbReference>
<dbReference type="Pfam" id="PF13432">
    <property type="entry name" value="TPR_16"/>
    <property type="match status" value="1"/>
</dbReference>
<evidence type="ECO:0000256" key="1">
    <source>
        <dbReference type="PROSITE-ProRule" id="PRU00339"/>
    </source>
</evidence>
<name>A0A074MCF8_9SPHN</name>
<accession>A0A074MCF8</accession>
<feature type="signal peptide" evidence="2">
    <location>
        <begin position="1"/>
        <end position="39"/>
    </location>
</feature>
<evidence type="ECO:0000313" key="4">
    <source>
        <dbReference type="Proteomes" id="UP000027866"/>
    </source>
</evidence>
<dbReference type="OrthoDB" id="8480982at2"/>
<dbReference type="AlphaFoldDB" id="A0A074MCF8"/>
<dbReference type="SMART" id="SM00028">
    <property type="entry name" value="TPR"/>
    <property type="match status" value="2"/>
</dbReference>
<dbReference type="SUPFAM" id="SSF48452">
    <property type="entry name" value="TPR-like"/>
    <property type="match status" value="1"/>
</dbReference>
<evidence type="ECO:0000313" key="3">
    <source>
        <dbReference type="EMBL" id="KEO92501.1"/>
    </source>
</evidence>
<dbReference type="EMBL" id="JMIX01000009">
    <property type="protein sequence ID" value="KEO92501.1"/>
    <property type="molecule type" value="Genomic_DNA"/>
</dbReference>
<keyword evidence="4" id="KW-1185">Reference proteome</keyword>
<gene>
    <name evidence="3" type="ORF">EH32_14675</name>
</gene>
<dbReference type="InterPro" id="IPR011990">
    <property type="entry name" value="TPR-like_helical_dom_sf"/>
</dbReference>
<organism evidence="3 4">
    <name type="scientific">Erythrobacter litoralis</name>
    <dbReference type="NCBI Taxonomy" id="39960"/>
    <lineage>
        <taxon>Bacteria</taxon>
        <taxon>Pseudomonadati</taxon>
        <taxon>Pseudomonadota</taxon>
        <taxon>Alphaproteobacteria</taxon>
        <taxon>Sphingomonadales</taxon>
        <taxon>Erythrobacteraceae</taxon>
        <taxon>Erythrobacter/Porphyrobacter group</taxon>
        <taxon>Erythrobacter</taxon>
    </lineage>
</organism>
<sequence length="184" mass="18943">MAEPARSWPAAIKELFMRFAPAAAALSLFLATTASVTSAGDKAPDVRAETLIQQGEASLAAGDTQGAIDAFEAALAVDPAYTPIFVHLAEAARQNGLQGKAIRYYREALARDPDNFAAISGEGAALVEKGAIEKAKRNLARLQSMCGDSCPETVALRSTIATGANPPAGQRLAVDTGEGTAAAN</sequence>
<proteinExistence type="predicted"/>
<protein>
    <submittedName>
        <fullName evidence="3">Uncharacterized protein</fullName>
    </submittedName>
</protein>
<keyword evidence="1" id="KW-0802">TPR repeat</keyword>
<comment type="caution">
    <text evidence="3">The sequence shown here is derived from an EMBL/GenBank/DDBJ whole genome shotgun (WGS) entry which is preliminary data.</text>
</comment>